<dbReference type="EMBL" id="OMOR01000001">
    <property type="protein sequence ID" value="SPH22394.1"/>
    <property type="molecule type" value="Genomic_DNA"/>
</dbReference>
<dbReference type="PRINTS" id="PR00111">
    <property type="entry name" value="ABHYDROLASE"/>
</dbReference>
<dbReference type="EC" id="3.1.1.24" evidence="2"/>
<dbReference type="InterPro" id="IPR000073">
    <property type="entry name" value="AB_hydrolase_1"/>
</dbReference>
<feature type="domain" description="AB hydrolase-1" evidence="1">
    <location>
        <begin position="21"/>
        <end position="248"/>
    </location>
</feature>
<dbReference type="Gene3D" id="3.40.50.1820">
    <property type="entry name" value="alpha/beta hydrolase"/>
    <property type="match status" value="1"/>
</dbReference>
<accession>A0A2R8BH45</accession>
<organism evidence="2 3">
    <name type="scientific">Ascidiaceihabitans donghaensis</name>
    <dbReference type="NCBI Taxonomy" id="1510460"/>
    <lineage>
        <taxon>Bacteria</taxon>
        <taxon>Pseudomonadati</taxon>
        <taxon>Pseudomonadota</taxon>
        <taxon>Alphaproteobacteria</taxon>
        <taxon>Rhodobacterales</taxon>
        <taxon>Paracoccaceae</taxon>
        <taxon>Ascidiaceihabitans</taxon>
    </lineage>
</organism>
<protein>
    <submittedName>
        <fullName evidence="2">3-oxoadipate enol-lactonase 2</fullName>
        <ecNumber evidence="2">3.1.1.24</ecNumber>
    </submittedName>
</protein>
<proteinExistence type="predicted"/>
<dbReference type="Proteomes" id="UP000244880">
    <property type="component" value="Unassembled WGS sequence"/>
</dbReference>
<evidence type="ECO:0000313" key="3">
    <source>
        <dbReference type="Proteomes" id="UP000244880"/>
    </source>
</evidence>
<dbReference type="InterPro" id="IPR050266">
    <property type="entry name" value="AB_hydrolase_sf"/>
</dbReference>
<dbReference type="AlphaFoldDB" id="A0A2R8BH45"/>
<dbReference type="RefSeq" id="WP_181364511.1">
    <property type="nucleotide sequence ID" value="NZ_OMOR01000001.1"/>
</dbReference>
<evidence type="ECO:0000259" key="1">
    <source>
        <dbReference type="Pfam" id="PF00561"/>
    </source>
</evidence>
<dbReference type="Pfam" id="PF00561">
    <property type="entry name" value="Abhydrolase_1"/>
    <property type="match status" value="1"/>
</dbReference>
<keyword evidence="2" id="KW-0378">Hydrolase</keyword>
<dbReference type="PANTHER" id="PTHR43798">
    <property type="entry name" value="MONOACYLGLYCEROL LIPASE"/>
    <property type="match status" value="1"/>
</dbReference>
<evidence type="ECO:0000313" key="2">
    <source>
        <dbReference type="EMBL" id="SPH22394.1"/>
    </source>
</evidence>
<sequence length="263" mass="28521">MSDACAPDGTAYDLTGPVDAPCVVLIHGLGLSRALWDTHLTALAEFRVLRYDLYGHGGSAPSAETTSLAVYARQLAGLMQHLDINAGHIVGFSIGGMINRRFALDFPQMAQSLIIMNSPHNRGAQAQKAVEDRAIAARNQGAFATFDAAVARWFTPDHQKHGAGPVLVRDWRTQVDDESYAQTSWVLAHGVRELIDPDPAITHPTLVMTCENDVGSTPAMTHAITEEIANATCVIVPEYKHLGLIEDPDAFTRPILNFLNTLD</sequence>
<dbReference type="SUPFAM" id="SSF53474">
    <property type="entry name" value="alpha/beta-Hydrolases"/>
    <property type="match status" value="1"/>
</dbReference>
<reference evidence="2 3" key="1">
    <citation type="submission" date="2018-03" db="EMBL/GenBank/DDBJ databases">
        <authorList>
            <person name="Keele B.F."/>
        </authorList>
    </citation>
    <scope>NUCLEOTIDE SEQUENCE [LARGE SCALE GENOMIC DNA]</scope>
    <source>
        <strain evidence="2 3">CECT 8599</strain>
    </source>
</reference>
<dbReference type="InterPro" id="IPR029058">
    <property type="entry name" value="AB_hydrolase_fold"/>
</dbReference>
<dbReference type="GO" id="GO:0047570">
    <property type="term" value="F:3-oxoadipate enol-lactonase activity"/>
    <property type="evidence" value="ECO:0007669"/>
    <property type="project" value="UniProtKB-EC"/>
</dbReference>
<gene>
    <name evidence="2" type="primary">catD_2</name>
    <name evidence="2" type="ORF">ASD8599_03137</name>
</gene>
<keyword evidence="3" id="KW-1185">Reference proteome</keyword>
<name>A0A2R8BH45_9RHOB</name>